<dbReference type="InterPro" id="IPR021958">
    <property type="entry name" value="DUF3575"/>
</dbReference>
<dbReference type="InterPro" id="IPR036737">
    <property type="entry name" value="OmpA-like_sf"/>
</dbReference>
<accession>K0X6R2</accession>
<dbReference type="SUPFAM" id="SSF103088">
    <property type="entry name" value="OmpA-like"/>
    <property type="match status" value="1"/>
</dbReference>
<dbReference type="eggNOG" id="COG2885">
    <property type="taxonomic scope" value="Bacteria"/>
</dbReference>
<dbReference type="AlphaFoldDB" id="K0X6R2"/>
<dbReference type="Proteomes" id="UP000006044">
    <property type="component" value="Unassembled WGS sequence"/>
</dbReference>
<organism evidence="1 2">
    <name type="scientific">Barnesiella intestinihominis YIT 11860</name>
    <dbReference type="NCBI Taxonomy" id="742726"/>
    <lineage>
        <taxon>Bacteria</taxon>
        <taxon>Pseudomonadati</taxon>
        <taxon>Bacteroidota</taxon>
        <taxon>Bacteroidia</taxon>
        <taxon>Bacteroidales</taxon>
        <taxon>Barnesiellaceae</taxon>
        <taxon>Barnesiella</taxon>
    </lineage>
</organism>
<dbReference type="HOGENOM" id="CLU_735008_0_0_10"/>
<reference evidence="1 2" key="1">
    <citation type="submission" date="2012-08" db="EMBL/GenBank/DDBJ databases">
        <title>The Genome Sequence of Barnesiella intestinihominis YIT 11860.</title>
        <authorList>
            <consortium name="The Broad Institute Genome Sequencing Platform"/>
            <person name="Earl A."/>
            <person name="Ward D."/>
            <person name="Feldgarden M."/>
            <person name="Gevers D."/>
            <person name="Morotomi M."/>
            <person name="Walker B."/>
            <person name="Young S.K."/>
            <person name="Zeng Q."/>
            <person name="Gargeya S."/>
            <person name="Fitzgerald M."/>
            <person name="Haas B."/>
            <person name="Abouelleil A."/>
            <person name="Alvarado L."/>
            <person name="Arachchi H.M."/>
            <person name="Berlin A.M."/>
            <person name="Chapman S.B."/>
            <person name="Goldberg J."/>
            <person name="Griggs A."/>
            <person name="Gujja S."/>
            <person name="Hansen M."/>
            <person name="Howarth C."/>
            <person name="Imamovic A."/>
            <person name="Larimer J."/>
            <person name="McCowen C."/>
            <person name="Montmayeur A."/>
            <person name="Murphy C."/>
            <person name="Neiman D."/>
            <person name="Pearson M."/>
            <person name="Priest M."/>
            <person name="Roberts A."/>
            <person name="Saif S."/>
            <person name="Shea T."/>
            <person name="Sisk P."/>
            <person name="Sykes S."/>
            <person name="Wortman J."/>
            <person name="Nusbaum C."/>
            <person name="Birren B."/>
        </authorList>
    </citation>
    <scope>NUCLEOTIDE SEQUENCE [LARGE SCALE GENOMIC DNA]</scope>
    <source>
        <strain evidence="1 2">YIT 11860</strain>
    </source>
</reference>
<evidence type="ECO:0000313" key="2">
    <source>
        <dbReference type="Proteomes" id="UP000006044"/>
    </source>
</evidence>
<proteinExistence type="predicted"/>
<dbReference type="EMBL" id="ADLE01000014">
    <property type="protein sequence ID" value="EJZ63389.1"/>
    <property type="molecule type" value="Genomic_DNA"/>
</dbReference>
<protein>
    <recommendedName>
        <fullName evidence="3">DUF3575 domain-containing protein</fullName>
    </recommendedName>
</protein>
<gene>
    <name evidence="1" type="ORF">HMPREF9448_02045</name>
</gene>
<name>K0X6R2_9BACT</name>
<dbReference type="STRING" id="742726.HMPREF9448_02045"/>
<dbReference type="Gene3D" id="3.30.1330.60">
    <property type="entry name" value="OmpA-like domain"/>
    <property type="match status" value="1"/>
</dbReference>
<evidence type="ECO:0000313" key="1">
    <source>
        <dbReference type="EMBL" id="EJZ63389.1"/>
    </source>
</evidence>
<keyword evidence="2" id="KW-1185">Reference proteome</keyword>
<dbReference type="Pfam" id="PF12099">
    <property type="entry name" value="DUF3575"/>
    <property type="match status" value="1"/>
</dbReference>
<sequence length="428" mass="49461">MNKCNHIKRGILLIFWGILLVSLVQAQESKSPISSFSKSYPDYVVFLPEGKIDSVFYHAHSSIIPVIFKVNKYDLFPNKQLDSIVEVLSRVQKDASVRIAYLWIGGSASPEGPSKWNHKLGEYRSQALAKYLSKETGFPKDLMRVENLWEDWYSFEVALKNGAKIPNKEKVLDILGKEKDNERRKSQIIALDKGYTWHRIIRDIFPPFRNARMAIVCHERSERIPVNVERLSFDYSLPVREPVSSFPMNTTENRRRVIAVKTNLLFVAVLTANLGFEAELWPHWSIDLPVWYSPYDITSTRKLRLLAVQPEVRWWPGAVMNGHFIGLHTHVAGFNVAINDKARYQDPNHALWGMGLSYGYAFSWGKDNRWGIEFNIGVGFAEYDYDAYRNRRNGALFKSGSDVYWGVTRAGVNLSYKWSFARRNKKNR</sequence>
<evidence type="ECO:0008006" key="3">
    <source>
        <dbReference type="Google" id="ProtNLM"/>
    </source>
</evidence>
<comment type="caution">
    <text evidence="1">The sequence shown here is derived from an EMBL/GenBank/DDBJ whole genome shotgun (WGS) entry which is preliminary data.</text>
</comment>